<feature type="chain" id="PRO_5021481006" description="Sel1 repeat family protein" evidence="1">
    <location>
        <begin position="27"/>
        <end position="121"/>
    </location>
</feature>
<dbReference type="SUPFAM" id="SSF81901">
    <property type="entry name" value="HCP-like"/>
    <property type="match status" value="1"/>
</dbReference>
<reference evidence="2 3" key="1">
    <citation type="submission" date="2019-01" db="EMBL/GenBank/DDBJ databases">
        <title>Comparative genomic analysis identifies haemin-independent Haemophilus haemolyticus: a formal re-classification of Haemophilus intermedius.</title>
        <authorList>
            <person name="Harris T.M."/>
            <person name="Price E.P."/>
            <person name="Sarovich D.S."/>
            <person name="Norskov-Lauritsen N."/>
            <person name="Beissbarth J."/>
            <person name="Chang A.B."/>
            <person name="Smith-Vaughan H.C."/>
        </authorList>
    </citation>
    <scope>NUCLEOTIDE SEQUENCE [LARGE SCALE GENOMIC DNA]</scope>
    <source>
        <strain evidence="2 3">60824 B Hi-4</strain>
    </source>
</reference>
<organism evidence="2 3">
    <name type="scientific">Haemophilus haemolyticus</name>
    <dbReference type="NCBI Taxonomy" id="726"/>
    <lineage>
        <taxon>Bacteria</taxon>
        <taxon>Pseudomonadati</taxon>
        <taxon>Pseudomonadota</taxon>
        <taxon>Gammaproteobacteria</taxon>
        <taxon>Pasteurellales</taxon>
        <taxon>Pasteurellaceae</taxon>
        <taxon>Haemophilus</taxon>
    </lineage>
</organism>
<dbReference type="InterPro" id="IPR011990">
    <property type="entry name" value="TPR-like_helical_dom_sf"/>
</dbReference>
<evidence type="ECO:0008006" key="4">
    <source>
        <dbReference type="Google" id="ProtNLM"/>
    </source>
</evidence>
<name>A0A502LP52_HAEHA</name>
<dbReference type="AlphaFoldDB" id="A0A502LP52"/>
<comment type="caution">
    <text evidence="2">The sequence shown here is derived from an EMBL/GenBank/DDBJ whole genome shotgun (WGS) entry which is preliminary data.</text>
</comment>
<proteinExistence type="predicted"/>
<evidence type="ECO:0000313" key="3">
    <source>
        <dbReference type="Proteomes" id="UP000316888"/>
    </source>
</evidence>
<evidence type="ECO:0000256" key="1">
    <source>
        <dbReference type="SAM" id="SignalP"/>
    </source>
</evidence>
<feature type="signal peptide" evidence="1">
    <location>
        <begin position="1"/>
        <end position="26"/>
    </location>
</feature>
<dbReference type="SMART" id="SM00671">
    <property type="entry name" value="SEL1"/>
    <property type="match status" value="1"/>
</dbReference>
<dbReference type="Pfam" id="PF08238">
    <property type="entry name" value="Sel1"/>
    <property type="match status" value="2"/>
</dbReference>
<dbReference type="EMBL" id="SDPB01000012">
    <property type="protein sequence ID" value="TPH23253.1"/>
    <property type="molecule type" value="Genomic_DNA"/>
</dbReference>
<dbReference type="InterPro" id="IPR006597">
    <property type="entry name" value="Sel1-like"/>
</dbReference>
<evidence type="ECO:0000313" key="2">
    <source>
        <dbReference type="EMBL" id="TPH23253.1"/>
    </source>
</evidence>
<accession>A0A502LP52</accession>
<protein>
    <recommendedName>
        <fullName evidence="4">Sel1 repeat family protein</fullName>
    </recommendedName>
</protein>
<keyword evidence="1" id="KW-0732">Signal</keyword>
<sequence length="121" mass="13594">MNKFKITVTTILLGLSLISVSTYTSAWTAEQSKIAAAMSDRLMQAVNEVEARNYSKAIEYAEPVANTPITEYNQEIVVMAQFFLGYSHLAKKNKKKAILWLQKACKNGHSDSCEMLENNKK</sequence>
<dbReference type="Gene3D" id="1.25.40.10">
    <property type="entry name" value="Tetratricopeptide repeat domain"/>
    <property type="match status" value="1"/>
</dbReference>
<gene>
    <name evidence="2" type="ORF">EUX48_04340</name>
</gene>
<dbReference type="Proteomes" id="UP000316888">
    <property type="component" value="Unassembled WGS sequence"/>
</dbReference>
<dbReference type="RefSeq" id="WP_139989835.1">
    <property type="nucleotide sequence ID" value="NZ_SDPB01000012.1"/>
</dbReference>